<comment type="pathway">
    <text evidence="2 9">Pyrimidine metabolism; UMP biosynthesis via de novo pathway.</text>
</comment>
<keyword evidence="4 9" id="KW-0963">Cytoplasm</keyword>
<dbReference type="UniPathway" id="UPA00070"/>
<dbReference type="GO" id="GO:0005737">
    <property type="term" value="C:cytoplasm"/>
    <property type="evidence" value="ECO:0007669"/>
    <property type="project" value="UniProtKB-SubCell"/>
</dbReference>
<feature type="binding site" evidence="9">
    <location>
        <begin position="193"/>
        <end position="194"/>
    </location>
    <ligand>
        <name>substrate</name>
    </ligand>
</feature>
<dbReference type="InterPro" id="IPR050074">
    <property type="entry name" value="DHO_dehydrogenase"/>
</dbReference>
<keyword evidence="7 9" id="KW-0665">Pyrimidine biosynthesis</keyword>
<feature type="binding site" evidence="9">
    <location>
        <begin position="266"/>
        <end position="267"/>
    </location>
    <ligand>
        <name>FMN</name>
        <dbReference type="ChEBI" id="CHEBI:58210"/>
    </ligand>
</feature>
<feature type="binding site" evidence="9">
    <location>
        <position position="128"/>
    </location>
    <ligand>
        <name>FMN</name>
        <dbReference type="ChEBI" id="CHEBI:58210"/>
    </ligand>
</feature>
<dbReference type="SUPFAM" id="SSF51395">
    <property type="entry name" value="FMN-linked oxidoreductases"/>
    <property type="match status" value="1"/>
</dbReference>
<evidence type="ECO:0000313" key="12">
    <source>
        <dbReference type="Proteomes" id="UP000010408"/>
    </source>
</evidence>
<dbReference type="InterPro" id="IPR049622">
    <property type="entry name" value="Dihydroorotate_DH_I"/>
</dbReference>
<evidence type="ECO:0000256" key="2">
    <source>
        <dbReference type="ARBA" id="ARBA00004725"/>
    </source>
</evidence>
<name>L1NG17_9PORP</name>
<dbReference type="PROSITE" id="PS00912">
    <property type="entry name" value="DHODEHASE_2"/>
    <property type="match status" value="1"/>
</dbReference>
<comment type="subcellular location">
    <subcellularLocation>
        <location evidence="1 9">Cytoplasm</location>
    </subcellularLocation>
</comment>
<dbReference type="GO" id="GO:0006207">
    <property type="term" value="P:'de novo' pyrimidine nucleobase biosynthetic process"/>
    <property type="evidence" value="ECO:0007669"/>
    <property type="project" value="InterPro"/>
</dbReference>
<dbReference type="PANTHER" id="PTHR48109:SF1">
    <property type="entry name" value="DIHYDROOROTATE DEHYDROGENASE (FUMARATE)"/>
    <property type="match status" value="1"/>
</dbReference>
<keyword evidence="6 9" id="KW-0288">FMN</keyword>
<comment type="cofactor">
    <cofactor evidence="9">
        <name>FMN</name>
        <dbReference type="ChEBI" id="CHEBI:58210"/>
    </cofactor>
    <text evidence="9">Binds 1 FMN per subunit.</text>
</comment>
<dbReference type="GO" id="GO:0044205">
    <property type="term" value="P:'de novo' UMP biosynthetic process"/>
    <property type="evidence" value="ECO:0007669"/>
    <property type="project" value="UniProtKB-UniRule"/>
</dbReference>
<comment type="catalytic activity">
    <reaction evidence="9">
        <text>(S)-dihydroorotate + A = orotate + AH2</text>
        <dbReference type="Rhea" id="RHEA:18073"/>
        <dbReference type="ChEBI" id="CHEBI:13193"/>
        <dbReference type="ChEBI" id="CHEBI:17499"/>
        <dbReference type="ChEBI" id="CHEBI:30839"/>
        <dbReference type="ChEBI" id="CHEBI:30864"/>
    </reaction>
</comment>
<dbReference type="HOGENOM" id="CLU_042042_0_0_10"/>
<dbReference type="AlphaFoldDB" id="L1NG17"/>
<feature type="active site" description="Nucleophile" evidence="9">
    <location>
        <position position="131"/>
    </location>
</feature>
<dbReference type="CDD" id="cd04740">
    <property type="entry name" value="DHOD_1B_like"/>
    <property type="match status" value="1"/>
</dbReference>
<dbReference type="RefSeq" id="WP_005468621.1">
    <property type="nucleotide sequence ID" value="NZ_KB291043.1"/>
</dbReference>
<comment type="similarity">
    <text evidence="3 9">Belongs to the dihydroorotate dehydrogenase family. Type 1 subfamily.</text>
</comment>
<feature type="binding site" evidence="9">
    <location>
        <position position="128"/>
    </location>
    <ligand>
        <name>substrate</name>
    </ligand>
</feature>
<dbReference type="GO" id="GO:0004152">
    <property type="term" value="F:dihydroorotate dehydrogenase activity"/>
    <property type="evidence" value="ECO:0007669"/>
    <property type="project" value="UniProtKB-UniRule"/>
</dbReference>
<keyword evidence="8 9" id="KW-0560">Oxidoreductase</keyword>
<feature type="binding site" evidence="9">
    <location>
        <position position="46"/>
    </location>
    <ligand>
        <name>substrate</name>
    </ligand>
</feature>
<organism evidence="11 12">
    <name type="scientific">Porphyromonas catoniae F0037</name>
    <dbReference type="NCBI Taxonomy" id="1127696"/>
    <lineage>
        <taxon>Bacteria</taxon>
        <taxon>Pseudomonadati</taxon>
        <taxon>Bacteroidota</taxon>
        <taxon>Bacteroidia</taxon>
        <taxon>Bacteroidales</taxon>
        <taxon>Porphyromonadaceae</taxon>
        <taxon>Porphyromonas</taxon>
    </lineage>
</organism>
<dbReference type="NCBIfam" id="TIGR01037">
    <property type="entry name" value="pyrD_sub1_fam"/>
    <property type="match status" value="1"/>
</dbReference>
<dbReference type="PANTHER" id="PTHR48109">
    <property type="entry name" value="DIHYDROOROTATE DEHYDROGENASE (QUINONE), MITOCHONDRIAL-RELATED"/>
    <property type="match status" value="1"/>
</dbReference>
<dbReference type="InterPro" id="IPR012135">
    <property type="entry name" value="Dihydroorotate_DH_1_2"/>
</dbReference>
<proteinExistence type="inferred from homology"/>
<dbReference type="STRING" id="1127696.HMPREF9134_00449"/>
<dbReference type="InterPro" id="IPR001295">
    <property type="entry name" value="Dihydroorotate_DH_CS"/>
</dbReference>
<comment type="function">
    <text evidence="9">Catalyzes the conversion of dihydroorotate to orotate.</text>
</comment>
<evidence type="ECO:0000256" key="8">
    <source>
        <dbReference type="ARBA" id="ARBA00023002"/>
    </source>
</evidence>
<feature type="binding site" evidence="9">
    <location>
        <begin position="70"/>
        <end position="74"/>
    </location>
    <ligand>
        <name>substrate</name>
    </ligand>
</feature>
<dbReference type="eggNOG" id="COG0167">
    <property type="taxonomic scope" value="Bacteria"/>
</dbReference>
<dbReference type="Gene3D" id="3.20.20.70">
    <property type="entry name" value="Aldolase class I"/>
    <property type="match status" value="1"/>
</dbReference>
<dbReference type="InterPro" id="IPR024920">
    <property type="entry name" value="Dihydroorotate_DH_1"/>
</dbReference>
<dbReference type="InterPro" id="IPR013785">
    <property type="entry name" value="Aldolase_TIM"/>
</dbReference>
<evidence type="ECO:0000256" key="7">
    <source>
        <dbReference type="ARBA" id="ARBA00022975"/>
    </source>
</evidence>
<gene>
    <name evidence="9" type="primary">pyrD</name>
    <name evidence="11" type="ORF">HMPREF9134_00449</name>
</gene>
<feature type="binding site" evidence="9">
    <location>
        <position position="218"/>
    </location>
    <ligand>
        <name>FMN</name>
        <dbReference type="ChEBI" id="CHEBI:58210"/>
    </ligand>
</feature>
<feature type="binding site" evidence="9">
    <location>
        <position position="192"/>
    </location>
    <ligand>
        <name>FMN</name>
        <dbReference type="ChEBI" id="CHEBI:58210"/>
    </ligand>
</feature>
<feature type="domain" description="Dihydroorotate dehydrogenase catalytic" evidence="10">
    <location>
        <begin position="11"/>
        <end position="287"/>
    </location>
</feature>
<evidence type="ECO:0000256" key="6">
    <source>
        <dbReference type="ARBA" id="ARBA00022643"/>
    </source>
</evidence>
<evidence type="ECO:0000313" key="11">
    <source>
        <dbReference type="EMBL" id="EKY02434.1"/>
    </source>
</evidence>
<comment type="caution">
    <text evidence="11">The sequence shown here is derived from an EMBL/GenBank/DDBJ whole genome shotgun (WGS) entry which is preliminary data.</text>
</comment>
<dbReference type="InterPro" id="IPR005720">
    <property type="entry name" value="Dihydroorotate_DH_cat"/>
</dbReference>
<feature type="binding site" evidence="9">
    <location>
        <position position="166"/>
    </location>
    <ligand>
        <name>FMN</name>
        <dbReference type="ChEBI" id="CHEBI:58210"/>
    </ligand>
</feature>
<evidence type="ECO:0000256" key="4">
    <source>
        <dbReference type="ARBA" id="ARBA00022490"/>
    </source>
</evidence>
<feature type="binding site" evidence="9">
    <location>
        <position position="22"/>
    </location>
    <ligand>
        <name>FMN</name>
        <dbReference type="ChEBI" id="CHEBI:58210"/>
    </ligand>
</feature>
<dbReference type="EMBL" id="AMEQ01000015">
    <property type="protein sequence ID" value="EKY02434.1"/>
    <property type="molecule type" value="Genomic_DNA"/>
</dbReference>
<evidence type="ECO:0000259" key="10">
    <source>
        <dbReference type="Pfam" id="PF01180"/>
    </source>
</evidence>
<feature type="binding site" evidence="9">
    <location>
        <position position="100"/>
    </location>
    <ligand>
        <name>FMN</name>
        <dbReference type="ChEBI" id="CHEBI:58210"/>
    </ligand>
</feature>
<feature type="binding site" evidence="9">
    <location>
        <begin position="46"/>
        <end position="47"/>
    </location>
    <ligand>
        <name>FMN</name>
        <dbReference type="ChEBI" id="CHEBI:58210"/>
    </ligand>
</feature>
<dbReference type="HAMAP" id="MF_00224">
    <property type="entry name" value="DHO_dh_type1"/>
    <property type="match status" value="1"/>
</dbReference>
<accession>L1NG17</accession>
<dbReference type="Pfam" id="PF01180">
    <property type="entry name" value="DHO_dh"/>
    <property type="match status" value="1"/>
</dbReference>
<keyword evidence="5 9" id="KW-0285">Flavoprotein</keyword>
<dbReference type="PROSITE" id="PS00911">
    <property type="entry name" value="DHODEHASE_1"/>
    <property type="match status" value="1"/>
</dbReference>
<evidence type="ECO:0000256" key="5">
    <source>
        <dbReference type="ARBA" id="ARBA00022630"/>
    </source>
</evidence>
<evidence type="ECO:0000256" key="9">
    <source>
        <dbReference type="HAMAP-Rule" id="MF_00224"/>
    </source>
</evidence>
<evidence type="ECO:0000256" key="1">
    <source>
        <dbReference type="ARBA" id="ARBA00004496"/>
    </source>
</evidence>
<dbReference type="PATRIC" id="fig|1127696.3.peg.393"/>
<dbReference type="NCBIfam" id="NF005574">
    <property type="entry name" value="PRK07259.1"/>
    <property type="match status" value="1"/>
</dbReference>
<evidence type="ECO:0000256" key="3">
    <source>
        <dbReference type="ARBA" id="ARBA00008008"/>
    </source>
</evidence>
<dbReference type="PIRSF" id="PIRSF000164">
    <property type="entry name" value="DHO_oxidase"/>
    <property type="match status" value="1"/>
</dbReference>
<reference evidence="11 12" key="1">
    <citation type="submission" date="2012-05" db="EMBL/GenBank/DDBJ databases">
        <authorList>
            <person name="Weinstock G."/>
            <person name="Sodergren E."/>
            <person name="Lobos E.A."/>
            <person name="Fulton L."/>
            <person name="Fulton R."/>
            <person name="Courtney L."/>
            <person name="Fronick C."/>
            <person name="O'Laughlin M."/>
            <person name="Godfrey J."/>
            <person name="Wilson R.M."/>
            <person name="Miner T."/>
            <person name="Farmer C."/>
            <person name="Delehaunty K."/>
            <person name="Cordes M."/>
            <person name="Minx P."/>
            <person name="Tomlinson C."/>
            <person name="Chen J."/>
            <person name="Wollam A."/>
            <person name="Pepin K.H."/>
            <person name="Bhonagiri V."/>
            <person name="Zhang X."/>
            <person name="Suruliraj S."/>
            <person name="Warren W."/>
            <person name="Mitreva M."/>
            <person name="Mardis E.R."/>
            <person name="Wilson R.K."/>
        </authorList>
    </citation>
    <scope>NUCLEOTIDE SEQUENCE [LARGE SCALE GENOMIC DNA]</scope>
    <source>
        <strain evidence="11 12">F0037</strain>
    </source>
</reference>
<sequence length="305" mass="32442">MLQTQVNIGRGLMIKNPVMTASGTFGYGTEYTDFIDLARLGGIVVKGTTLHHREGNPYPRMAETPSGMLNAVGLQNKGIDYFIEHIYPTISNYDTAVIVNVSGSQIEDYITTAERLNALAHIPAIELNISCPNVKEGGMAFGVTCAGASSVVRAVRAVYDKTLIVKLSPNVTDITEIARAVEAEGADAISMINTLLGMAIDAEKRRPVLSTITGGLSGPAVKPVALRMVWQTAQVVNVPIIGMGGIATATDAIEFLLAGATAIEVGTYNFVDPTATIQIVEGIENYMLRHGFSNITELIGTLNTK</sequence>
<dbReference type="Proteomes" id="UP000010408">
    <property type="component" value="Unassembled WGS sequence"/>
</dbReference>
<dbReference type="FunFam" id="3.20.20.70:FF:000027">
    <property type="entry name" value="Dihydropyrimidine dehydrogenase [NADP(+)]"/>
    <property type="match status" value="1"/>
</dbReference>
<dbReference type="EC" id="1.3.-.-" evidence="9"/>
<protein>
    <recommendedName>
        <fullName evidence="9">Dihydroorotate dehydrogenase</fullName>
        <shortName evidence="9">DHOD</shortName>
        <shortName evidence="9">DHODase</shortName>
        <shortName evidence="9">DHOdehase</shortName>
        <ecNumber evidence="9">1.3.-.-</ecNumber>
    </recommendedName>
</protein>
<dbReference type="InterPro" id="IPR033888">
    <property type="entry name" value="DHOD_1B"/>
</dbReference>
<feature type="binding site" evidence="9">
    <location>
        <begin position="244"/>
        <end position="245"/>
    </location>
    <ligand>
        <name>FMN</name>
        <dbReference type="ChEBI" id="CHEBI:58210"/>
    </ligand>
</feature>